<name>A0A975G8Y9_9BACT</name>
<dbReference type="RefSeq" id="WP_211631676.1">
    <property type="nucleotide sequence ID" value="NZ_CP073100.1"/>
</dbReference>
<feature type="transmembrane region" description="Helical" evidence="2">
    <location>
        <begin position="73"/>
        <end position="93"/>
    </location>
</feature>
<protein>
    <submittedName>
        <fullName evidence="3">Uncharacterized protein</fullName>
    </submittedName>
</protein>
<evidence type="ECO:0000313" key="3">
    <source>
        <dbReference type="EMBL" id="QUE51537.1"/>
    </source>
</evidence>
<organism evidence="3 4">
    <name type="scientific">Luteolibacter ambystomatis</name>
    <dbReference type="NCBI Taxonomy" id="2824561"/>
    <lineage>
        <taxon>Bacteria</taxon>
        <taxon>Pseudomonadati</taxon>
        <taxon>Verrucomicrobiota</taxon>
        <taxon>Verrucomicrobiia</taxon>
        <taxon>Verrucomicrobiales</taxon>
        <taxon>Verrucomicrobiaceae</taxon>
        <taxon>Luteolibacter</taxon>
    </lineage>
</organism>
<dbReference type="AlphaFoldDB" id="A0A975G8Y9"/>
<dbReference type="KEGG" id="lamb:KBB96_01270"/>
<gene>
    <name evidence="3" type="ORF">KBB96_01270</name>
</gene>
<keyword evidence="2" id="KW-0812">Transmembrane</keyword>
<evidence type="ECO:0000313" key="4">
    <source>
        <dbReference type="Proteomes" id="UP000676169"/>
    </source>
</evidence>
<accession>A0A975G8Y9</accession>
<feature type="transmembrane region" description="Helical" evidence="2">
    <location>
        <begin position="49"/>
        <end position="67"/>
    </location>
</feature>
<proteinExistence type="predicted"/>
<dbReference type="Proteomes" id="UP000676169">
    <property type="component" value="Chromosome"/>
</dbReference>
<keyword evidence="2" id="KW-0472">Membrane</keyword>
<sequence>MNDPIEVEVLEVDGMAPRPHVDEAAPEPQQTHSWQQGWQGRVKQLDMRWWPLWVVLGVIALGLLLTVGVVVGVLLLVVKIVGGLVGSVLRLFAGPVTDTRLRR</sequence>
<keyword evidence="4" id="KW-1185">Reference proteome</keyword>
<reference evidence="3" key="1">
    <citation type="submission" date="2021-04" db="EMBL/GenBank/DDBJ databases">
        <title>Luteolibacter sp. 32A isolated from the skin of an Anderson's salamander (Ambystoma andersonii).</title>
        <authorList>
            <person name="Spergser J."/>
            <person name="Busse H.-J."/>
        </authorList>
    </citation>
    <scope>NUCLEOTIDE SEQUENCE</scope>
    <source>
        <strain evidence="3">32A</strain>
    </source>
</reference>
<feature type="region of interest" description="Disordered" evidence="1">
    <location>
        <begin position="15"/>
        <end position="35"/>
    </location>
</feature>
<dbReference type="EMBL" id="CP073100">
    <property type="protein sequence ID" value="QUE51537.1"/>
    <property type="molecule type" value="Genomic_DNA"/>
</dbReference>
<evidence type="ECO:0000256" key="1">
    <source>
        <dbReference type="SAM" id="MobiDB-lite"/>
    </source>
</evidence>
<keyword evidence="2" id="KW-1133">Transmembrane helix</keyword>
<evidence type="ECO:0000256" key="2">
    <source>
        <dbReference type="SAM" id="Phobius"/>
    </source>
</evidence>